<dbReference type="Pfam" id="PF00999">
    <property type="entry name" value="Na_H_Exchanger"/>
    <property type="match status" value="1"/>
</dbReference>
<evidence type="ECO:0000259" key="9">
    <source>
        <dbReference type="Pfam" id="PF00999"/>
    </source>
</evidence>
<keyword evidence="4 8" id="KW-0812">Transmembrane</keyword>
<evidence type="ECO:0000256" key="2">
    <source>
        <dbReference type="ARBA" id="ARBA00022448"/>
    </source>
</evidence>
<proteinExistence type="predicted"/>
<dbReference type="OrthoDB" id="9793589at2"/>
<dbReference type="InterPro" id="IPR006153">
    <property type="entry name" value="Cation/H_exchanger_TM"/>
</dbReference>
<evidence type="ECO:0000256" key="4">
    <source>
        <dbReference type="ARBA" id="ARBA00022692"/>
    </source>
</evidence>
<dbReference type="PANTHER" id="PTHR43562:SF1">
    <property type="entry name" value="NA(+)_H(+) ANTIPORTER YJBQ-RELATED"/>
    <property type="match status" value="1"/>
</dbReference>
<dbReference type="PATRIC" id="fig|1244531.5.peg.198"/>
<dbReference type="KEGG" id="caj:CIG1485E_0191"/>
<feature type="transmembrane region" description="Helical" evidence="8">
    <location>
        <begin position="178"/>
        <end position="202"/>
    </location>
</feature>
<evidence type="ECO:0000256" key="5">
    <source>
        <dbReference type="ARBA" id="ARBA00022989"/>
    </source>
</evidence>
<feature type="transmembrane region" description="Helical" evidence="8">
    <location>
        <begin position="113"/>
        <end position="131"/>
    </location>
</feature>
<feature type="transmembrane region" description="Helical" evidence="8">
    <location>
        <begin position="223"/>
        <end position="256"/>
    </location>
</feature>
<feature type="transmembrane region" description="Helical" evidence="8">
    <location>
        <begin position="32"/>
        <end position="49"/>
    </location>
</feature>
<feature type="transmembrane region" description="Helical" evidence="8">
    <location>
        <begin position="6"/>
        <end position="25"/>
    </location>
</feature>
<feature type="domain" description="Cation/H+ exchanger transmembrane" evidence="9">
    <location>
        <begin position="17"/>
        <end position="380"/>
    </location>
</feature>
<dbReference type="Gene3D" id="1.20.1530.20">
    <property type="match status" value="1"/>
</dbReference>
<keyword evidence="6" id="KW-0406">Ion transport</keyword>
<feature type="transmembrane region" description="Helical" evidence="8">
    <location>
        <begin position="87"/>
        <end position="107"/>
    </location>
</feature>
<evidence type="ECO:0000256" key="7">
    <source>
        <dbReference type="ARBA" id="ARBA00023136"/>
    </source>
</evidence>
<evidence type="ECO:0000313" key="11">
    <source>
        <dbReference type="Proteomes" id="UP000028486"/>
    </source>
</evidence>
<feature type="transmembrane region" description="Helical" evidence="8">
    <location>
        <begin position="358"/>
        <end position="383"/>
    </location>
</feature>
<dbReference type="RefSeq" id="WP_038455479.1">
    <property type="nucleotide sequence ID" value="NZ_CP009043.1"/>
</dbReference>
<feature type="transmembrane region" description="Helical" evidence="8">
    <location>
        <begin position="268"/>
        <end position="288"/>
    </location>
</feature>
<dbReference type="EMBL" id="CP009043">
    <property type="protein sequence ID" value="AII14063.2"/>
    <property type="molecule type" value="Genomic_DNA"/>
</dbReference>
<dbReference type="Proteomes" id="UP000028486">
    <property type="component" value="Chromosome"/>
</dbReference>
<keyword evidence="3" id="KW-0050">Antiport</keyword>
<accession>A0A076F8P0</accession>
<keyword evidence="11" id="KW-1185">Reference proteome</keyword>
<dbReference type="STRING" id="1244531.CIG2463D_0194"/>
<keyword evidence="7 8" id="KW-0472">Membrane</keyword>
<dbReference type="AlphaFoldDB" id="A0A076F8P0"/>
<dbReference type="eggNOG" id="COG0475">
    <property type="taxonomic scope" value="Bacteria"/>
</dbReference>
<gene>
    <name evidence="10" type="ORF">CIG1485E_0191</name>
</gene>
<sequence length="391" mass="43729">MHQSATNELSILLVLAFIIFLSPYFSKVTKIPVAPVEIILGILFGYFGLLPDSNLFKIVAEVGFFYLMFLAGTEIDLKSFFKIDKSILKLILSYIALLYVIATILGAWIEPAFLVFIVVPLMSVGVLSTLFKEYGKDEPWLNLAMITGSVGEVFSIVILTLVGAYVEFGNSGEFYTSINYLILFIVLCVLGFKGLEVLFWWYPNLKVHLMPHSDKDEKDIRLSMALFFATVAVMIYLNLEIAFGAFIAGSFIATFFDHKKDLPHKLGSFGFGFLVPTFFVYIGSTVDLRYIFVPGVLDNALLMLVFMTLIRVLASFILIKKLGGYGSVLFGLSLSMPLTLLIATATIAYNAKNITQELYFAFILASLFEAIVSMVMIKIIFYFKNRLKSSS</sequence>
<reference evidence="11" key="1">
    <citation type="journal article" date="2014" name="Genome Announc.">
        <title>Complete Genome Sequence of Campylobacter iguaniorum Strain 1485ET, Isolated from a Bearded Dragon (Pogona vitticeps).</title>
        <authorList>
            <person name="Gilbert M.J."/>
            <person name="Miller W.G."/>
            <person name="Yee E."/>
            <person name="Kik M."/>
            <person name="Wagenaar J.A."/>
            <person name="Duim B."/>
        </authorList>
    </citation>
    <scope>NUCLEOTIDE SEQUENCE [LARGE SCALE GENOMIC DNA]</scope>
    <source>
        <strain evidence="11">1485E</strain>
    </source>
</reference>
<evidence type="ECO:0000256" key="3">
    <source>
        <dbReference type="ARBA" id="ARBA00022449"/>
    </source>
</evidence>
<name>A0A076F8P0_9BACT</name>
<dbReference type="PANTHER" id="PTHR43562">
    <property type="entry name" value="NAPA-TYPE SODIUM/HYDROGEN ANTIPORTER"/>
    <property type="match status" value="1"/>
</dbReference>
<evidence type="ECO:0000256" key="1">
    <source>
        <dbReference type="ARBA" id="ARBA00004141"/>
    </source>
</evidence>
<dbReference type="GO" id="GO:0015297">
    <property type="term" value="F:antiporter activity"/>
    <property type="evidence" value="ECO:0007669"/>
    <property type="project" value="UniProtKB-KW"/>
</dbReference>
<evidence type="ECO:0000313" key="10">
    <source>
        <dbReference type="EMBL" id="AII14063.2"/>
    </source>
</evidence>
<feature type="transmembrane region" description="Helical" evidence="8">
    <location>
        <begin position="300"/>
        <end position="319"/>
    </location>
</feature>
<dbReference type="GO" id="GO:0016020">
    <property type="term" value="C:membrane"/>
    <property type="evidence" value="ECO:0007669"/>
    <property type="project" value="UniProtKB-SubCell"/>
</dbReference>
<dbReference type="GO" id="GO:1902600">
    <property type="term" value="P:proton transmembrane transport"/>
    <property type="evidence" value="ECO:0007669"/>
    <property type="project" value="InterPro"/>
</dbReference>
<keyword evidence="2" id="KW-0813">Transport</keyword>
<feature type="transmembrane region" description="Helical" evidence="8">
    <location>
        <begin position="143"/>
        <end position="166"/>
    </location>
</feature>
<protein>
    <submittedName>
        <fullName evidence="10">Na+/H+ exchanger family protein</fullName>
    </submittedName>
</protein>
<comment type="subcellular location">
    <subcellularLocation>
        <location evidence="1">Membrane</location>
        <topology evidence="1">Multi-pass membrane protein</topology>
    </subcellularLocation>
</comment>
<keyword evidence="5 8" id="KW-1133">Transmembrane helix</keyword>
<evidence type="ECO:0000256" key="8">
    <source>
        <dbReference type="SAM" id="Phobius"/>
    </source>
</evidence>
<feature type="transmembrane region" description="Helical" evidence="8">
    <location>
        <begin position="55"/>
        <end position="75"/>
    </location>
</feature>
<organism evidence="10 11">
    <name type="scientific">Campylobacter iguaniorum</name>
    <dbReference type="NCBI Taxonomy" id="1244531"/>
    <lineage>
        <taxon>Bacteria</taxon>
        <taxon>Pseudomonadati</taxon>
        <taxon>Campylobacterota</taxon>
        <taxon>Epsilonproteobacteria</taxon>
        <taxon>Campylobacterales</taxon>
        <taxon>Campylobacteraceae</taxon>
        <taxon>Campylobacter</taxon>
    </lineage>
</organism>
<feature type="transmembrane region" description="Helical" evidence="8">
    <location>
        <begin position="325"/>
        <end position="351"/>
    </location>
</feature>
<dbReference type="InterPro" id="IPR038770">
    <property type="entry name" value="Na+/solute_symporter_sf"/>
</dbReference>
<evidence type="ECO:0000256" key="6">
    <source>
        <dbReference type="ARBA" id="ARBA00023065"/>
    </source>
</evidence>